<gene>
    <name evidence="3" type="ORF">CON36_32665</name>
</gene>
<evidence type="ECO:0000256" key="1">
    <source>
        <dbReference type="SAM" id="MobiDB-lite"/>
    </source>
</evidence>
<feature type="compositionally biased region" description="Polar residues" evidence="1">
    <location>
        <begin position="269"/>
        <end position="280"/>
    </location>
</feature>
<feature type="compositionally biased region" description="Basic and acidic residues" evidence="1">
    <location>
        <begin position="254"/>
        <end position="267"/>
    </location>
</feature>
<comment type="caution">
    <text evidence="3">The sequence shown here is derived from an EMBL/GenBank/DDBJ whole genome shotgun (WGS) entry which is preliminary data.</text>
</comment>
<feature type="region of interest" description="Disordered" evidence="1">
    <location>
        <begin position="204"/>
        <end position="230"/>
    </location>
</feature>
<name>A0A9X6XVB6_BACCE</name>
<dbReference type="AlphaFoldDB" id="A0A9X6XVB6"/>
<evidence type="ECO:0000313" key="3">
    <source>
        <dbReference type="EMBL" id="PDZ94652.1"/>
    </source>
</evidence>
<feature type="region of interest" description="Disordered" evidence="1">
    <location>
        <begin position="253"/>
        <end position="296"/>
    </location>
</feature>
<feature type="compositionally biased region" description="Basic and acidic residues" evidence="1">
    <location>
        <begin position="214"/>
        <end position="227"/>
    </location>
</feature>
<dbReference type="Proteomes" id="UP000219922">
    <property type="component" value="Unassembled WGS sequence"/>
</dbReference>
<dbReference type="RefSeq" id="WP_098006825.1">
    <property type="nucleotide sequence ID" value="NZ_NUJB01000041.1"/>
</dbReference>
<evidence type="ECO:0000313" key="4">
    <source>
        <dbReference type="Proteomes" id="UP000219922"/>
    </source>
</evidence>
<feature type="compositionally biased region" description="Basic and acidic residues" evidence="1">
    <location>
        <begin position="281"/>
        <end position="296"/>
    </location>
</feature>
<sequence>MRGKKLKKRKLMMFGIAILIAGLNISMYAGNSEKEKVVIVRGDIDVNRTLGEQLEQFTTIEIKKNDSMKMGDSVVRSLGELTNKRISVPLTQGSPIPKSVLLDGKGIGQFASSTRVYQTVYKITGGVTQLPKGIKTGDKIDINIMTISNDNKKEKRLDVFMRDVEIQSLTEADVIIKVSQDDFNNLTMASELGKFVLQLPGQKSVPSCNELSEEDKSSKECYRDADKPGTVTSTDILKKIQAGEVINQADIDEAEKVKENLPKKDEQELSNPDQEQGNQDVKTRKNRDDLINSFDR</sequence>
<protein>
    <submittedName>
        <fullName evidence="3">Uncharacterized protein</fullName>
    </submittedName>
</protein>
<reference evidence="3 4" key="1">
    <citation type="submission" date="2017-09" db="EMBL/GenBank/DDBJ databases">
        <title>Large-scale bioinformatics analysis of Bacillus genomes uncovers conserved roles of natural products in bacterial physiology.</title>
        <authorList>
            <consortium name="Agbiome Team Llc"/>
            <person name="Bleich R.M."/>
            <person name="Grubbs K.J."/>
            <person name="Santa Maria K.C."/>
            <person name="Allen S.E."/>
            <person name="Farag S."/>
            <person name="Shank E.A."/>
            <person name="Bowers A."/>
        </authorList>
    </citation>
    <scope>NUCLEOTIDE SEQUENCE [LARGE SCALE GENOMIC DNA]</scope>
    <source>
        <strain evidence="3 4">AFS092789</strain>
    </source>
</reference>
<organism evidence="3 4">
    <name type="scientific">Bacillus cereus</name>
    <dbReference type="NCBI Taxonomy" id="1396"/>
    <lineage>
        <taxon>Bacteria</taxon>
        <taxon>Bacillati</taxon>
        <taxon>Bacillota</taxon>
        <taxon>Bacilli</taxon>
        <taxon>Bacillales</taxon>
        <taxon>Bacillaceae</taxon>
        <taxon>Bacillus</taxon>
        <taxon>Bacillus cereus group</taxon>
    </lineage>
</organism>
<dbReference type="EMBL" id="NVMX01000145">
    <property type="protein sequence ID" value="PDZ94652.1"/>
    <property type="molecule type" value="Genomic_DNA"/>
</dbReference>
<keyword evidence="2" id="KW-0812">Transmembrane</keyword>
<feature type="transmembrane region" description="Helical" evidence="2">
    <location>
        <begin position="12"/>
        <end position="30"/>
    </location>
</feature>
<keyword evidence="2" id="KW-1133">Transmembrane helix</keyword>
<evidence type="ECO:0000256" key="2">
    <source>
        <dbReference type="SAM" id="Phobius"/>
    </source>
</evidence>
<proteinExistence type="predicted"/>
<keyword evidence="2" id="KW-0472">Membrane</keyword>
<accession>A0A9X6XVB6</accession>